<dbReference type="InterPro" id="IPR027267">
    <property type="entry name" value="AH/BAR_dom_sf"/>
</dbReference>
<feature type="region of interest" description="Disordered" evidence="2">
    <location>
        <begin position="10"/>
        <end position="29"/>
    </location>
</feature>
<gene>
    <name evidence="3" type="ORF">PG991_004341</name>
</gene>
<evidence type="ECO:0000313" key="4">
    <source>
        <dbReference type="Proteomes" id="UP001396898"/>
    </source>
</evidence>
<keyword evidence="1" id="KW-0175">Coiled coil</keyword>
<proteinExistence type="predicted"/>
<protein>
    <submittedName>
        <fullName evidence="3">Eisosome component PIL1 domain-containing protein</fullName>
    </submittedName>
</protein>
<dbReference type="PANTHER" id="PTHR31962:SF4">
    <property type="entry name" value="PRIMARY COMPONENT OF EISOSOMES (EUROFUNG)"/>
    <property type="match status" value="1"/>
</dbReference>
<dbReference type="InterPro" id="IPR028245">
    <property type="entry name" value="PIL1/LSP1"/>
</dbReference>
<name>A0ABR1S7D5_9PEZI</name>
<feature type="compositionally biased region" description="Basic and acidic residues" evidence="2">
    <location>
        <begin position="296"/>
        <end position="308"/>
    </location>
</feature>
<sequence>HFFVRHRALSVRSKNGGGNSNQTSPTHRKGFTFASLRGSIQPELSRKLYRVIKSSNNLVSAHENAGRERTNIATQLSEWGEQTGDDGVSDISDKVGVILSELGDVEDNYAHGLEDARGVLKTIRNTEKSVQPSRDSKAKIADEIQKIKVKEPQSTRLVVLEQELIRAEAENLVAEAQLTNVTRQKLKESYTAEFAAVIERAEKQIILAQHGRRLLALLDDSPVTPGDARGSYQEGGAARQILNDAEDDLRKWEPLEVEPIAGTVGSTATPEREAEHARPLPADDETYMTPAVAKSEAAEEDLKIDDVQARGVAA</sequence>
<feature type="region of interest" description="Disordered" evidence="2">
    <location>
        <begin position="256"/>
        <end position="314"/>
    </location>
</feature>
<dbReference type="Pfam" id="PF13805">
    <property type="entry name" value="Pil1"/>
    <property type="match status" value="1"/>
</dbReference>
<dbReference type="Gene3D" id="1.20.1270.60">
    <property type="entry name" value="Arfaptin homology (AH) domain/BAR domain"/>
    <property type="match status" value="1"/>
</dbReference>
<evidence type="ECO:0000256" key="2">
    <source>
        <dbReference type="SAM" id="MobiDB-lite"/>
    </source>
</evidence>
<feature type="coiled-coil region" evidence="1">
    <location>
        <begin position="157"/>
        <end position="184"/>
    </location>
</feature>
<keyword evidence="4" id="KW-1185">Reference proteome</keyword>
<comment type="caution">
    <text evidence="3">The sequence shown here is derived from an EMBL/GenBank/DDBJ whole genome shotgun (WGS) entry which is preliminary data.</text>
</comment>
<accession>A0ABR1S7D5</accession>
<dbReference type="PANTHER" id="PTHR31962">
    <property type="entry name" value="SPHINGOLIPID LONG CHAIN BASE-RESPONSIVE PROTEIN PIL1"/>
    <property type="match status" value="1"/>
</dbReference>
<evidence type="ECO:0000256" key="1">
    <source>
        <dbReference type="SAM" id="Coils"/>
    </source>
</evidence>
<organism evidence="3 4">
    <name type="scientific">Apiospora marii</name>
    <dbReference type="NCBI Taxonomy" id="335849"/>
    <lineage>
        <taxon>Eukaryota</taxon>
        <taxon>Fungi</taxon>
        <taxon>Dikarya</taxon>
        <taxon>Ascomycota</taxon>
        <taxon>Pezizomycotina</taxon>
        <taxon>Sordariomycetes</taxon>
        <taxon>Xylariomycetidae</taxon>
        <taxon>Amphisphaeriales</taxon>
        <taxon>Apiosporaceae</taxon>
        <taxon>Apiospora</taxon>
    </lineage>
</organism>
<reference evidence="3 4" key="1">
    <citation type="submission" date="2023-01" db="EMBL/GenBank/DDBJ databases">
        <title>Analysis of 21 Apiospora genomes using comparative genomics revels a genus with tremendous synthesis potential of carbohydrate active enzymes and secondary metabolites.</title>
        <authorList>
            <person name="Sorensen T."/>
        </authorList>
    </citation>
    <scope>NUCLEOTIDE SEQUENCE [LARGE SCALE GENOMIC DNA]</scope>
    <source>
        <strain evidence="3 4">CBS 20057</strain>
    </source>
</reference>
<evidence type="ECO:0000313" key="3">
    <source>
        <dbReference type="EMBL" id="KAK8027285.1"/>
    </source>
</evidence>
<feature type="non-terminal residue" evidence="3">
    <location>
        <position position="1"/>
    </location>
</feature>
<dbReference type="Proteomes" id="UP001396898">
    <property type="component" value="Unassembled WGS sequence"/>
</dbReference>
<dbReference type="EMBL" id="JAQQWI010000007">
    <property type="protein sequence ID" value="KAK8027285.1"/>
    <property type="molecule type" value="Genomic_DNA"/>
</dbReference>